<dbReference type="EC" id="4.1.1.81" evidence="4"/>
<name>A0A838XIU0_9HYPH</name>
<evidence type="ECO:0000256" key="3">
    <source>
        <dbReference type="ARBA" id="ARBA00004953"/>
    </source>
</evidence>
<dbReference type="SUPFAM" id="SSF53383">
    <property type="entry name" value="PLP-dependent transferases"/>
    <property type="match status" value="1"/>
</dbReference>
<comment type="function">
    <text evidence="2">Decarboxylates L-threonine-O-3-phosphate to yield (R)-1-amino-2-propanol O-2-phosphate, the precursor for the linkage between the nucleotide loop and the corrin ring in cobalamin.</text>
</comment>
<dbReference type="Proteomes" id="UP000559404">
    <property type="component" value="Unassembled WGS sequence"/>
</dbReference>
<evidence type="ECO:0000256" key="7">
    <source>
        <dbReference type="ARBA" id="ARBA00023239"/>
    </source>
</evidence>
<dbReference type="GO" id="GO:0048472">
    <property type="term" value="F:threonine-phosphate decarboxylase activity"/>
    <property type="evidence" value="ECO:0007669"/>
    <property type="project" value="UniProtKB-EC"/>
</dbReference>
<keyword evidence="5" id="KW-0169">Cobalamin biosynthesis</keyword>
<dbReference type="AlphaFoldDB" id="A0A838XIU0"/>
<gene>
    <name evidence="11" type="ORF">H1W37_00095</name>
</gene>
<evidence type="ECO:0000259" key="10">
    <source>
        <dbReference type="Pfam" id="PF00155"/>
    </source>
</evidence>
<evidence type="ECO:0000256" key="2">
    <source>
        <dbReference type="ARBA" id="ARBA00003444"/>
    </source>
</evidence>
<evidence type="ECO:0000256" key="8">
    <source>
        <dbReference type="ARBA" id="ARBA00029996"/>
    </source>
</evidence>
<keyword evidence="6" id="KW-0663">Pyridoxal phosphate</keyword>
<dbReference type="InterPro" id="IPR004838">
    <property type="entry name" value="NHTrfase_class1_PyrdxlP-BS"/>
</dbReference>
<keyword evidence="12" id="KW-1185">Reference proteome</keyword>
<keyword evidence="7 11" id="KW-0456">Lyase</keyword>
<comment type="caution">
    <text evidence="11">The sequence shown here is derived from an EMBL/GenBank/DDBJ whole genome shotgun (WGS) entry which is preliminary data.</text>
</comment>
<proteinExistence type="predicted"/>
<dbReference type="PANTHER" id="PTHR42885:SF1">
    <property type="entry name" value="THREONINE-PHOSPHATE DECARBOXYLASE"/>
    <property type="match status" value="1"/>
</dbReference>
<evidence type="ECO:0000256" key="9">
    <source>
        <dbReference type="ARBA" id="ARBA00048531"/>
    </source>
</evidence>
<comment type="pathway">
    <text evidence="3">Cofactor biosynthesis; adenosylcobalamin biosynthesis.</text>
</comment>
<comment type="cofactor">
    <cofactor evidence="1">
        <name>pyridoxal 5'-phosphate</name>
        <dbReference type="ChEBI" id="CHEBI:597326"/>
    </cofactor>
</comment>
<protein>
    <recommendedName>
        <fullName evidence="4">threonine-phosphate decarboxylase</fullName>
        <ecNumber evidence="4">4.1.1.81</ecNumber>
    </recommendedName>
    <alternativeName>
        <fullName evidence="8">L-threonine-O-3-phosphate decarboxylase</fullName>
    </alternativeName>
</protein>
<accession>A0A838XIU0</accession>
<evidence type="ECO:0000313" key="11">
    <source>
        <dbReference type="EMBL" id="MBA4610032.1"/>
    </source>
</evidence>
<comment type="catalytic activity">
    <reaction evidence="9">
        <text>O-phospho-L-threonine + H(+) = (R)-1-aminopropan-2-yl phosphate + CO2</text>
        <dbReference type="Rhea" id="RHEA:11492"/>
        <dbReference type="ChEBI" id="CHEBI:15378"/>
        <dbReference type="ChEBI" id="CHEBI:16526"/>
        <dbReference type="ChEBI" id="CHEBI:58563"/>
        <dbReference type="ChEBI" id="CHEBI:58675"/>
        <dbReference type="EC" id="4.1.1.81"/>
    </reaction>
</comment>
<dbReference type="UniPathway" id="UPA00148"/>
<reference evidence="11 12" key="1">
    <citation type="submission" date="2020-07" db="EMBL/GenBank/DDBJ databases">
        <authorList>
            <person name="Li M."/>
        </authorList>
    </citation>
    <scope>NUCLEOTIDE SEQUENCE [LARGE SCALE GENOMIC DNA]</scope>
    <source>
        <strain evidence="11 12">DSM 23284</strain>
    </source>
</reference>
<dbReference type="Gene3D" id="3.40.640.10">
    <property type="entry name" value="Type I PLP-dependent aspartate aminotransferase-like (Major domain)"/>
    <property type="match status" value="1"/>
</dbReference>
<feature type="domain" description="Aminotransferase class I/classII large" evidence="10">
    <location>
        <begin position="70"/>
        <end position="313"/>
    </location>
</feature>
<dbReference type="EMBL" id="JACEON010000001">
    <property type="protein sequence ID" value="MBA4610032.1"/>
    <property type="molecule type" value="Genomic_DNA"/>
</dbReference>
<dbReference type="InterPro" id="IPR004839">
    <property type="entry name" value="Aminotransferase_I/II_large"/>
</dbReference>
<dbReference type="InterPro" id="IPR005860">
    <property type="entry name" value="CobD"/>
</dbReference>
<dbReference type="InterPro" id="IPR015424">
    <property type="entry name" value="PyrdxlP-dep_Trfase"/>
</dbReference>
<dbReference type="CDD" id="cd00609">
    <property type="entry name" value="AAT_like"/>
    <property type="match status" value="1"/>
</dbReference>
<evidence type="ECO:0000256" key="1">
    <source>
        <dbReference type="ARBA" id="ARBA00001933"/>
    </source>
</evidence>
<dbReference type="InterPro" id="IPR015421">
    <property type="entry name" value="PyrdxlP-dep_Trfase_major"/>
</dbReference>
<dbReference type="Pfam" id="PF00155">
    <property type="entry name" value="Aminotran_1_2"/>
    <property type="match status" value="1"/>
</dbReference>
<dbReference type="GO" id="GO:0030170">
    <property type="term" value="F:pyridoxal phosphate binding"/>
    <property type="evidence" value="ECO:0007669"/>
    <property type="project" value="InterPro"/>
</dbReference>
<evidence type="ECO:0000256" key="5">
    <source>
        <dbReference type="ARBA" id="ARBA00022573"/>
    </source>
</evidence>
<dbReference type="GO" id="GO:0009236">
    <property type="term" value="P:cobalamin biosynthetic process"/>
    <property type="evidence" value="ECO:0007669"/>
    <property type="project" value="UniProtKB-UniPathway"/>
</dbReference>
<dbReference type="InterPro" id="IPR015422">
    <property type="entry name" value="PyrdxlP-dep_Trfase_small"/>
</dbReference>
<evidence type="ECO:0000256" key="6">
    <source>
        <dbReference type="ARBA" id="ARBA00022898"/>
    </source>
</evidence>
<dbReference type="RefSeq" id="WP_181758238.1">
    <property type="nucleotide sequence ID" value="NZ_BMCR01000001.1"/>
</dbReference>
<evidence type="ECO:0000256" key="4">
    <source>
        <dbReference type="ARBA" id="ARBA00012285"/>
    </source>
</evidence>
<dbReference type="PANTHER" id="PTHR42885">
    <property type="entry name" value="HISTIDINOL-PHOSPHATE AMINOTRANSFERASE-RELATED"/>
    <property type="match status" value="1"/>
</dbReference>
<reference evidence="11 12" key="2">
    <citation type="submission" date="2020-08" db="EMBL/GenBank/DDBJ databases">
        <title>Stappia taiwanensis sp. nov., isolated from a coastal thermal spring.</title>
        <authorList>
            <person name="Kampfer P."/>
        </authorList>
    </citation>
    <scope>NUCLEOTIDE SEQUENCE [LARGE SCALE GENOMIC DNA]</scope>
    <source>
        <strain evidence="11 12">DSM 23284</strain>
    </source>
</reference>
<dbReference type="Gene3D" id="3.90.1150.10">
    <property type="entry name" value="Aspartate Aminotransferase, domain 1"/>
    <property type="match status" value="1"/>
</dbReference>
<dbReference type="PROSITE" id="PS00105">
    <property type="entry name" value="AA_TRANSFER_CLASS_1"/>
    <property type="match status" value="1"/>
</dbReference>
<sequence>MKHGGDLGAAIAQAGGLAEDWLDLSTGINPHAYPLPTLPAHVWTALPGQDALDRLLATARATYQVPDHLALAAAPGTQAILAWLPHVLPTGDVAVVGPTYGSHADTWRRAGRQVTEIRTPFADLDPAVRILVIVNPNNPDGRLVDATSLRHLAGEMQRRGGRLVIDEAFTDSFPGTSVLPHLEGMPALVLRSFGKFYGLAGLRLGFVAGPPEDIDRLAADLESWAVSGPALAIGTAALADTHWQDGMRARLADEAADLTMLMHKHGLSVFGGTPLFVLAGTRDAAALQGALARQRIWTRVFDYAPTWMRIGLPGDKPAFDRLDAALARAMAGD</sequence>
<dbReference type="NCBIfam" id="TIGR01140">
    <property type="entry name" value="L_thr_O3P_dcar"/>
    <property type="match status" value="1"/>
</dbReference>
<organism evidence="11 12">
    <name type="scientific">Stappia taiwanensis</name>
    <dbReference type="NCBI Taxonomy" id="992267"/>
    <lineage>
        <taxon>Bacteria</taxon>
        <taxon>Pseudomonadati</taxon>
        <taxon>Pseudomonadota</taxon>
        <taxon>Alphaproteobacteria</taxon>
        <taxon>Hyphomicrobiales</taxon>
        <taxon>Stappiaceae</taxon>
        <taxon>Stappia</taxon>
    </lineage>
</organism>
<evidence type="ECO:0000313" key="12">
    <source>
        <dbReference type="Proteomes" id="UP000559404"/>
    </source>
</evidence>